<evidence type="ECO:0000313" key="2">
    <source>
        <dbReference type="Proteomes" id="UP000615234"/>
    </source>
</evidence>
<gene>
    <name evidence="1" type="ORF">H8S09_09230</name>
</gene>
<dbReference type="PANTHER" id="PTHR14136:SF17">
    <property type="entry name" value="BTB_POZ DOMAIN-CONTAINING PROTEIN KCTD9"/>
    <property type="match status" value="1"/>
</dbReference>
<comment type="caution">
    <text evidence="1">The sequence shown here is derived from an EMBL/GenBank/DDBJ whole genome shotgun (WGS) entry which is preliminary data.</text>
</comment>
<accession>A0A8I0DUH2</accession>
<dbReference type="SUPFAM" id="SSF141571">
    <property type="entry name" value="Pentapeptide repeat-like"/>
    <property type="match status" value="1"/>
</dbReference>
<organism evidence="1 2">
    <name type="scientific">Coprococcus hominis</name>
    <name type="common">ex Liu et al. 2022</name>
    <dbReference type="NCBI Taxonomy" id="2763039"/>
    <lineage>
        <taxon>Bacteria</taxon>
        <taxon>Bacillati</taxon>
        <taxon>Bacillota</taxon>
        <taxon>Clostridia</taxon>
        <taxon>Lachnospirales</taxon>
        <taxon>Lachnospiraceae</taxon>
        <taxon>Coprococcus</taxon>
    </lineage>
</organism>
<proteinExistence type="predicted"/>
<dbReference type="AlphaFoldDB" id="A0A8I0DUH2"/>
<dbReference type="InterPro" id="IPR051082">
    <property type="entry name" value="Pentapeptide-BTB/POZ_domain"/>
</dbReference>
<evidence type="ECO:0000313" key="1">
    <source>
        <dbReference type="EMBL" id="MBC5663070.1"/>
    </source>
</evidence>
<name>A0A8I0DUH2_9FIRM</name>
<dbReference type="EMBL" id="JACOOX010000005">
    <property type="protein sequence ID" value="MBC5663070.1"/>
    <property type="molecule type" value="Genomic_DNA"/>
</dbReference>
<reference evidence="1 2" key="1">
    <citation type="submission" date="2020-08" db="EMBL/GenBank/DDBJ databases">
        <title>Genome public.</title>
        <authorList>
            <person name="Liu C."/>
            <person name="Sun Q."/>
        </authorList>
    </citation>
    <scope>NUCLEOTIDE SEQUENCE [LARGE SCALE GENOMIC DNA]</scope>
    <source>
        <strain evidence="1 2">NSJ-10</strain>
    </source>
</reference>
<protein>
    <submittedName>
        <fullName evidence="1">Pentapeptide repeat-containing protein</fullName>
    </submittedName>
</protein>
<dbReference type="PANTHER" id="PTHR14136">
    <property type="entry name" value="BTB_POZ DOMAIN-CONTAINING PROTEIN KCTD9"/>
    <property type="match status" value="1"/>
</dbReference>
<dbReference type="Gene3D" id="2.160.20.80">
    <property type="entry name" value="E3 ubiquitin-protein ligase SopA"/>
    <property type="match status" value="1"/>
</dbReference>
<dbReference type="Proteomes" id="UP000615234">
    <property type="component" value="Unassembled WGS sequence"/>
</dbReference>
<keyword evidence="2" id="KW-1185">Reference proteome</keyword>
<dbReference type="InterPro" id="IPR001646">
    <property type="entry name" value="5peptide_repeat"/>
</dbReference>
<dbReference type="Pfam" id="PF00805">
    <property type="entry name" value="Pentapeptide"/>
    <property type="match status" value="1"/>
</dbReference>
<dbReference type="RefSeq" id="WP_186847758.1">
    <property type="nucleotide sequence ID" value="NZ_JACOOX010000005.1"/>
</dbReference>
<sequence>MNFLTDEILKEKYIKHLAWLDGYARSFADYQMNLAGYQINGMDFNSIKFREADLRSVQMHSSSFTCCNFDYAQITSGMIENCSFTECSMMKTALWCMDIISTAFNYTNLGCADFRYSTFQDTSMIGASLREADFSYCIFDDQTDIRFADITGAVFTGTRFDFSKNIDMLPEFCYMKNDDGKTVLLARYDPNIYPMPEEYAYLDPKALNAALCITDRQYELMYQGLVTGWSSIDEGLTMYKAEITIKNPAGTPVLGFETKEFESRTELDNHIDEVCKYQAKKNKSNVFAVSIQKKQGTDSEYVCCEKINDYFINQSHKADKKKSR</sequence>